<proteinExistence type="predicted"/>
<evidence type="ECO:0000313" key="1">
    <source>
        <dbReference type="EMBL" id="MFC4262220.1"/>
    </source>
</evidence>
<organism evidence="1 2">
    <name type="scientific">Ferruginibacter yonginensis</name>
    <dbReference type="NCBI Taxonomy" id="1310416"/>
    <lineage>
        <taxon>Bacteria</taxon>
        <taxon>Pseudomonadati</taxon>
        <taxon>Bacteroidota</taxon>
        <taxon>Chitinophagia</taxon>
        <taxon>Chitinophagales</taxon>
        <taxon>Chitinophagaceae</taxon>
        <taxon>Ferruginibacter</taxon>
    </lineage>
</organism>
<protein>
    <recommendedName>
        <fullName evidence="3">GLPGLI family protein</fullName>
    </recommendedName>
</protein>
<dbReference type="EMBL" id="JBHSCZ010000001">
    <property type="protein sequence ID" value="MFC4262220.1"/>
    <property type="molecule type" value="Genomic_DNA"/>
</dbReference>
<sequence length="219" mass="24390">MFQKFTYSIILSGLTTGLFAQKIMNEGVITYQIAIESTKGEKQVASALNGATVTLFVTKDRSRTEMVSTPGTETTVFDNKTGTGYILKEYSGQKLMITTTKANWEQKNQSNSALKFTIDDNTTNILGYNCKKAVATADGKQYTVYFDPSIIIANKNYNNAFPQLPGLPVQYELSSGNLNFKYSLLKYSFEGILASKFDAPKAGFRTMTYEENQQLKRGE</sequence>
<gene>
    <name evidence="1" type="ORF">ACFOWM_04995</name>
</gene>
<evidence type="ECO:0008006" key="3">
    <source>
        <dbReference type="Google" id="ProtNLM"/>
    </source>
</evidence>
<dbReference type="RefSeq" id="WP_379707580.1">
    <property type="nucleotide sequence ID" value="NZ_JBHSCZ010000001.1"/>
</dbReference>
<name>A0ABV8QPN0_9BACT</name>
<evidence type="ECO:0000313" key="2">
    <source>
        <dbReference type="Proteomes" id="UP001595907"/>
    </source>
</evidence>
<dbReference type="Proteomes" id="UP001595907">
    <property type="component" value="Unassembled WGS sequence"/>
</dbReference>
<reference evidence="2" key="1">
    <citation type="journal article" date="2019" name="Int. J. Syst. Evol. Microbiol.">
        <title>The Global Catalogue of Microorganisms (GCM) 10K type strain sequencing project: providing services to taxonomists for standard genome sequencing and annotation.</title>
        <authorList>
            <consortium name="The Broad Institute Genomics Platform"/>
            <consortium name="The Broad Institute Genome Sequencing Center for Infectious Disease"/>
            <person name="Wu L."/>
            <person name="Ma J."/>
        </authorList>
    </citation>
    <scope>NUCLEOTIDE SEQUENCE [LARGE SCALE GENOMIC DNA]</scope>
    <source>
        <strain evidence="2">CECT 8289</strain>
    </source>
</reference>
<comment type="caution">
    <text evidence="1">The sequence shown here is derived from an EMBL/GenBank/DDBJ whole genome shotgun (WGS) entry which is preliminary data.</text>
</comment>
<accession>A0ABV8QPN0</accession>
<keyword evidence="2" id="KW-1185">Reference proteome</keyword>